<keyword evidence="1" id="KW-0732">Signal</keyword>
<gene>
    <name evidence="3" type="primary">resA</name>
    <name evidence="3" type="ORF">PM10SUCC1_07110</name>
</gene>
<feature type="domain" description="Thioredoxin" evidence="2">
    <location>
        <begin position="23"/>
        <end position="162"/>
    </location>
</feature>
<accession>A0A9W6GJX4</accession>
<keyword evidence="4" id="KW-1185">Reference proteome</keyword>
<feature type="signal peptide" evidence="1">
    <location>
        <begin position="1"/>
        <end position="18"/>
    </location>
</feature>
<evidence type="ECO:0000256" key="1">
    <source>
        <dbReference type="SAM" id="SignalP"/>
    </source>
</evidence>
<dbReference type="InterPro" id="IPR013766">
    <property type="entry name" value="Thioredoxin_domain"/>
</dbReference>
<dbReference type="PROSITE" id="PS51352">
    <property type="entry name" value="THIOREDOXIN_2"/>
    <property type="match status" value="1"/>
</dbReference>
<dbReference type="RefSeq" id="WP_281833515.1">
    <property type="nucleotide sequence ID" value="NZ_BSDY01000003.1"/>
</dbReference>
<evidence type="ECO:0000259" key="2">
    <source>
        <dbReference type="PROSITE" id="PS51352"/>
    </source>
</evidence>
<reference evidence="3" key="1">
    <citation type="submission" date="2022-12" db="EMBL/GenBank/DDBJ databases">
        <title>Reference genome sequencing for broad-spectrum identification of bacterial and archaeal isolates by mass spectrometry.</title>
        <authorList>
            <person name="Sekiguchi Y."/>
            <person name="Tourlousse D.M."/>
        </authorList>
    </citation>
    <scope>NUCLEOTIDE SEQUENCE</scope>
    <source>
        <strain evidence="3">10succ1</strain>
    </source>
</reference>
<protein>
    <submittedName>
        <fullName evidence="3">Thioredoxin</fullName>
    </submittedName>
</protein>
<feature type="chain" id="PRO_5040779297" evidence="1">
    <location>
        <begin position="19"/>
        <end position="162"/>
    </location>
</feature>
<dbReference type="SUPFAM" id="SSF52833">
    <property type="entry name" value="Thioredoxin-like"/>
    <property type="match status" value="1"/>
</dbReference>
<dbReference type="PANTHER" id="PTHR42852">
    <property type="entry name" value="THIOL:DISULFIDE INTERCHANGE PROTEIN DSBE"/>
    <property type="match status" value="1"/>
</dbReference>
<organism evidence="3 4">
    <name type="scientific">Propionigenium maris DSM 9537</name>
    <dbReference type="NCBI Taxonomy" id="1123000"/>
    <lineage>
        <taxon>Bacteria</taxon>
        <taxon>Fusobacteriati</taxon>
        <taxon>Fusobacteriota</taxon>
        <taxon>Fusobacteriia</taxon>
        <taxon>Fusobacteriales</taxon>
        <taxon>Fusobacteriaceae</taxon>
        <taxon>Propionigenium</taxon>
    </lineage>
</organism>
<sequence>MKRLMFILLISLSLMAFGAKEGLEAGDKFPEMTLYNTKGEVVGSSKEHLGKITIYNFGASWCPPCKVEKPLLNKFYNANRDRVNVVSIMIDTDGRAVDKFFRDNPMDFPHYFDVGQRLANKFLIRVVPTTYIVDENGINLARIHGATDWSGMTVEDIEGLKE</sequence>
<dbReference type="Pfam" id="PF00578">
    <property type="entry name" value="AhpC-TSA"/>
    <property type="match status" value="1"/>
</dbReference>
<dbReference type="PANTHER" id="PTHR42852:SF17">
    <property type="entry name" value="THIOREDOXIN-LIKE PROTEIN HI_1115"/>
    <property type="match status" value="1"/>
</dbReference>
<dbReference type="GO" id="GO:0016209">
    <property type="term" value="F:antioxidant activity"/>
    <property type="evidence" value="ECO:0007669"/>
    <property type="project" value="InterPro"/>
</dbReference>
<proteinExistence type="predicted"/>
<dbReference type="InterPro" id="IPR050553">
    <property type="entry name" value="Thioredoxin_ResA/DsbE_sf"/>
</dbReference>
<dbReference type="AlphaFoldDB" id="A0A9W6GJX4"/>
<comment type="caution">
    <text evidence="3">The sequence shown here is derived from an EMBL/GenBank/DDBJ whole genome shotgun (WGS) entry which is preliminary data.</text>
</comment>
<name>A0A9W6GJX4_9FUSO</name>
<evidence type="ECO:0000313" key="4">
    <source>
        <dbReference type="Proteomes" id="UP001144471"/>
    </source>
</evidence>
<dbReference type="GO" id="GO:0016491">
    <property type="term" value="F:oxidoreductase activity"/>
    <property type="evidence" value="ECO:0007669"/>
    <property type="project" value="InterPro"/>
</dbReference>
<dbReference type="Gene3D" id="3.40.30.10">
    <property type="entry name" value="Glutaredoxin"/>
    <property type="match status" value="1"/>
</dbReference>
<dbReference type="Proteomes" id="UP001144471">
    <property type="component" value="Unassembled WGS sequence"/>
</dbReference>
<dbReference type="EMBL" id="BSDY01000003">
    <property type="protein sequence ID" value="GLI55196.1"/>
    <property type="molecule type" value="Genomic_DNA"/>
</dbReference>
<dbReference type="CDD" id="cd02966">
    <property type="entry name" value="TlpA_like_family"/>
    <property type="match status" value="1"/>
</dbReference>
<evidence type="ECO:0000313" key="3">
    <source>
        <dbReference type="EMBL" id="GLI55196.1"/>
    </source>
</evidence>
<dbReference type="InterPro" id="IPR036249">
    <property type="entry name" value="Thioredoxin-like_sf"/>
</dbReference>
<dbReference type="InterPro" id="IPR000866">
    <property type="entry name" value="AhpC/TSA"/>
</dbReference>